<reference evidence="10" key="1">
    <citation type="submission" date="2020-05" db="EMBL/GenBank/DDBJ databases">
        <title>Phylogenomic resolution of chytrid fungi.</title>
        <authorList>
            <person name="Stajich J.E."/>
            <person name="Amses K."/>
            <person name="Simmons R."/>
            <person name="Seto K."/>
            <person name="Myers J."/>
            <person name="Bonds A."/>
            <person name="Quandt C.A."/>
            <person name="Barry K."/>
            <person name="Liu P."/>
            <person name="Grigoriev I."/>
            <person name="Longcore J.E."/>
            <person name="James T.Y."/>
        </authorList>
    </citation>
    <scope>NUCLEOTIDE SEQUENCE</scope>
    <source>
        <strain evidence="10">JEL0513</strain>
    </source>
</reference>
<evidence type="ECO:0000256" key="4">
    <source>
        <dbReference type="ARBA" id="ARBA00022679"/>
    </source>
</evidence>
<accession>A0AAD5T8S7</accession>
<evidence type="ECO:0000313" key="10">
    <source>
        <dbReference type="EMBL" id="KAJ3139802.1"/>
    </source>
</evidence>
<keyword evidence="9" id="KW-0325">Glycoprotein</keyword>
<evidence type="ECO:0000256" key="3">
    <source>
        <dbReference type="ARBA" id="ARBA00022676"/>
    </source>
</evidence>
<sequence length="397" mass="44536">MTKSLEFKLYPWIKPRYSSVHHMRTAIVKNSVGIIILCAKSDYFHVTAHLVESLRLVLKVALPIQIYYSGHDENSFSLNKNQRDFLSLSTGVTVLSLHDYYPAATTPKKGCDRQEECNSTSFLKPFAILASNFSTVLYMDPGTFFLLSPIYVLDSQSFQNTGIVIYRSKKTWLPHHGSPYVSRYVSGNTGGGYMAAAQSVIETSEPNSSSGSITEMDGGFIVVDKARPGVFMSIMAAAAAAVLMNSKELMGKKKSTSSTATFLMDVNVENEDDRIWRAMEVLRVPFKFNPSYSGVIGVKDMERSIDGFTVICGENVLQLNEENQPFWVGSGGISANHYVMSELLWMAAQFNWTPDQLLWLDKKTNCMRQATEKTSMLNRKQTKLIEEYRKSFVKLVS</sequence>
<comment type="similarity">
    <text evidence="2">Belongs to the MNN1/MNT family.</text>
</comment>
<dbReference type="PANTHER" id="PTHR31392">
    <property type="entry name" value="ALPHA-1,3-MANNOSYLTRANSFERASE MNN1-RELATED"/>
    <property type="match status" value="1"/>
</dbReference>
<name>A0AAD5T8S7_9FUNG</name>
<keyword evidence="8" id="KW-0472">Membrane</keyword>
<organism evidence="10 11">
    <name type="scientific">Physocladia obscura</name>
    <dbReference type="NCBI Taxonomy" id="109957"/>
    <lineage>
        <taxon>Eukaryota</taxon>
        <taxon>Fungi</taxon>
        <taxon>Fungi incertae sedis</taxon>
        <taxon>Chytridiomycota</taxon>
        <taxon>Chytridiomycota incertae sedis</taxon>
        <taxon>Chytridiomycetes</taxon>
        <taxon>Chytridiales</taxon>
        <taxon>Chytriomycetaceae</taxon>
        <taxon>Physocladia</taxon>
    </lineage>
</organism>
<evidence type="ECO:0000256" key="1">
    <source>
        <dbReference type="ARBA" id="ARBA00004606"/>
    </source>
</evidence>
<dbReference type="GO" id="GO:0006493">
    <property type="term" value="P:protein O-linked glycosylation"/>
    <property type="evidence" value="ECO:0007669"/>
    <property type="project" value="TreeGrafter"/>
</dbReference>
<dbReference type="AlphaFoldDB" id="A0AAD5T8S7"/>
<keyword evidence="6" id="KW-0735">Signal-anchor</keyword>
<dbReference type="PANTHER" id="PTHR31392:SF1">
    <property type="entry name" value="ALPHA-1,3-MANNOSYLTRANSFERASE MNN1-RELATED"/>
    <property type="match status" value="1"/>
</dbReference>
<evidence type="ECO:0000256" key="7">
    <source>
        <dbReference type="ARBA" id="ARBA00022989"/>
    </source>
</evidence>
<keyword evidence="11" id="KW-1185">Reference proteome</keyword>
<dbReference type="Pfam" id="PF11051">
    <property type="entry name" value="Mannosyl_trans3"/>
    <property type="match status" value="1"/>
</dbReference>
<evidence type="ECO:0000256" key="8">
    <source>
        <dbReference type="ARBA" id="ARBA00023136"/>
    </source>
</evidence>
<dbReference type="EMBL" id="JADGJH010000063">
    <property type="protein sequence ID" value="KAJ3139802.1"/>
    <property type="molecule type" value="Genomic_DNA"/>
</dbReference>
<evidence type="ECO:0000256" key="6">
    <source>
        <dbReference type="ARBA" id="ARBA00022968"/>
    </source>
</evidence>
<keyword evidence="5" id="KW-0812">Transmembrane</keyword>
<comment type="subcellular location">
    <subcellularLocation>
        <location evidence="1">Membrane</location>
        <topology evidence="1">Single-pass type II membrane protein</topology>
    </subcellularLocation>
</comment>
<keyword evidence="4" id="KW-0808">Transferase</keyword>
<keyword evidence="7" id="KW-1133">Transmembrane helix</keyword>
<evidence type="ECO:0000256" key="2">
    <source>
        <dbReference type="ARBA" id="ARBA00009105"/>
    </source>
</evidence>
<evidence type="ECO:0000256" key="5">
    <source>
        <dbReference type="ARBA" id="ARBA00022692"/>
    </source>
</evidence>
<protein>
    <submittedName>
        <fullName evidence="10">Uncharacterized protein</fullName>
    </submittedName>
</protein>
<dbReference type="GO" id="GO:0000033">
    <property type="term" value="F:alpha-1,3-mannosyltransferase activity"/>
    <property type="evidence" value="ECO:0007669"/>
    <property type="project" value="TreeGrafter"/>
</dbReference>
<evidence type="ECO:0000256" key="9">
    <source>
        <dbReference type="ARBA" id="ARBA00023180"/>
    </source>
</evidence>
<dbReference type="GO" id="GO:0016020">
    <property type="term" value="C:membrane"/>
    <property type="evidence" value="ECO:0007669"/>
    <property type="project" value="UniProtKB-SubCell"/>
</dbReference>
<dbReference type="InterPro" id="IPR022751">
    <property type="entry name" value="Alpha_mannosyltransferase"/>
</dbReference>
<evidence type="ECO:0000313" key="11">
    <source>
        <dbReference type="Proteomes" id="UP001211907"/>
    </source>
</evidence>
<proteinExistence type="inferred from homology"/>
<keyword evidence="3" id="KW-0328">Glycosyltransferase</keyword>
<dbReference type="Proteomes" id="UP001211907">
    <property type="component" value="Unassembled WGS sequence"/>
</dbReference>
<comment type="caution">
    <text evidence="10">The sequence shown here is derived from an EMBL/GenBank/DDBJ whole genome shotgun (WGS) entry which is preliminary data.</text>
</comment>
<dbReference type="GO" id="GO:0005794">
    <property type="term" value="C:Golgi apparatus"/>
    <property type="evidence" value="ECO:0007669"/>
    <property type="project" value="TreeGrafter"/>
</dbReference>
<gene>
    <name evidence="10" type="ORF">HK100_010979</name>
</gene>